<dbReference type="FunFam" id="1.20.1510.10:FF:000001">
    <property type="entry name" value="Ferrous-iron efflux pump FieF"/>
    <property type="match status" value="1"/>
</dbReference>
<evidence type="ECO:0000256" key="4">
    <source>
        <dbReference type="ARBA" id="ARBA00022692"/>
    </source>
</evidence>
<accession>A0A1X3DD56</accession>
<evidence type="ECO:0000256" key="6">
    <source>
        <dbReference type="ARBA" id="ARBA00023136"/>
    </source>
</evidence>
<dbReference type="GO" id="GO:0015093">
    <property type="term" value="F:ferrous iron transmembrane transporter activity"/>
    <property type="evidence" value="ECO:0007669"/>
    <property type="project" value="TreeGrafter"/>
</dbReference>
<dbReference type="EMBL" id="MTBO01000007">
    <property type="protein sequence ID" value="OSI17858.1"/>
    <property type="molecule type" value="Genomic_DNA"/>
</dbReference>
<dbReference type="SUPFAM" id="SSF161111">
    <property type="entry name" value="Cation efflux protein transmembrane domain-like"/>
    <property type="match status" value="1"/>
</dbReference>
<dbReference type="Pfam" id="PF16916">
    <property type="entry name" value="ZT_dimer"/>
    <property type="match status" value="1"/>
</dbReference>
<reference evidence="11" key="1">
    <citation type="submission" date="2017-01" db="EMBL/GenBank/DDBJ databases">
        <authorList>
            <person name="Wolfgang W.J."/>
            <person name="Cole J."/>
            <person name="Wroblewski D."/>
            <person name="Mcginnis J."/>
            <person name="Musser K.A."/>
        </authorList>
    </citation>
    <scope>NUCLEOTIDE SEQUENCE [LARGE SCALE GENOMIC DNA]</scope>
    <source>
        <strain evidence="11">DSM 19151</strain>
    </source>
</reference>
<keyword evidence="11" id="KW-1185">Reference proteome</keyword>
<evidence type="ECO:0000313" key="11">
    <source>
        <dbReference type="Proteomes" id="UP000193118"/>
    </source>
</evidence>
<dbReference type="STRING" id="194197.BWD09_04550"/>
<dbReference type="Pfam" id="PF01545">
    <property type="entry name" value="Cation_efflux"/>
    <property type="match status" value="1"/>
</dbReference>
<feature type="transmembrane region" description="Helical" evidence="7">
    <location>
        <begin position="154"/>
        <end position="175"/>
    </location>
</feature>
<dbReference type="InterPro" id="IPR002524">
    <property type="entry name" value="Cation_efflux"/>
</dbReference>
<dbReference type="PANTHER" id="PTHR43840">
    <property type="entry name" value="MITOCHONDRIAL METAL TRANSPORTER 1-RELATED"/>
    <property type="match status" value="1"/>
</dbReference>
<keyword evidence="5 7" id="KW-1133">Transmembrane helix</keyword>
<dbReference type="InterPro" id="IPR036837">
    <property type="entry name" value="Cation_efflux_CTD_sf"/>
</dbReference>
<dbReference type="InterPro" id="IPR027470">
    <property type="entry name" value="Cation_efflux_CTD"/>
</dbReference>
<dbReference type="RefSeq" id="WP_085365531.1">
    <property type="nucleotide sequence ID" value="NZ_CAUJPZ010000010.1"/>
</dbReference>
<dbReference type="GO" id="GO:0006882">
    <property type="term" value="P:intracellular zinc ion homeostasis"/>
    <property type="evidence" value="ECO:0007669"/>
    <property type="project" value="TreeGrafter"/>
</dbReference>
<keyword evidence="2" id="KW-0813">Transport</keyword>
<dbReference type="NCBIfam" id="TIGR01297">
    <property type="entry name" value="CDF"/>
    <property type="match status" value="1"/>
</dbReference>
<dbReference type="OrthoDB" id="9806522at2"/>
<evidence type="ECO:0000259" key="9">
    <source>
        <dbReference type="Pfam" id="PF16916"/>
    </source>
</evidence>
<evidence type="ECO:0000256" key="1">
    <source>
        <dbReference type="ARBA" id="ARBA00004141"/>
    </source>
</evidence>
<dbReference type="InterPro" id="IPR058533">
    <property type="entry name" value="Cation_efflux_TM"/>
</dbReference>
<evidence type="ECO:0000256" key="2">
    <source>
        <dbReference type="ARBA" id="ARBA00022448"/>
    </source>
</evidence>
<dbReference type="InterPro" id="IPR027469">
    <property type="entry name" value="Cation_efflux_TMD_sf"/>
</dbReference>
<dbReference type="AlphaFoldDB" id="A0A1X3DD56"/>
<keyword evidence="6 7" id="KW-0472">Membrane</keyword>
<dbReference type="Gene3D" id="3.30.70.1350">
    <property type="entry name" value="Cation efflux protein, cytoplasmic domain"/>
    <property type="match status" value="1"/>
</dbReference>
<feature type="domain" description="Cation efflux protein cytoplasmic" evidence="9">
    <location>
        <begin position="211"/>
        <end position="286"/>
    </location>
</feature>
<dbReference type="GO" id="GO:0005886">
    <property type="term" value="C:plasma membrane"/>
    <property type="evidence" value="ECO:0007669"/>
    <property type="project" value="TreeGrafter"/>
</dbReference>
<dbReference type="SUPFAM" id="SSF160240">
    <property type="entry name" value="Cation efflux protein cytoplasmic domain-like"/>
    <property type="match status" value="1"/>
</dbReference>
<comment type="subcellular location">
    <subcellularLocation>
        <location evidence="1">Membrane</location>
        <topology evidence="1">Multi-pass membrane protein</topology>
    </subcellularLocation>
</comment>
<organism evidence="10 11">
    <name type="scientific">Neisseria dentiae</name>
    <dbReference type="NCBI Taxonomy" id="194197"/>
    <lineage>
        <taxon>Bacteria</taxon>
        <taxon>Pseudomonadati</taxon>
        <taxon>Pseudomonadota</taxon>
        <taxon>Betaproteobacteria</taxon>
        <taxon>Neisseriales</taxon>
        <taxon>Neisseriaceae</taxon>
        <taxon>Neisseria</taxon>
    </lineage>
</organism>
<dbReference type="GeneID" id="94580331"/>
<dbReference type="GO" id="GO:0015341">
    <property type="term" value="F:zinc efflux antiporter activity"/>
    <property type="evidence" value="ECO:0007669"/>
    <property type="project" value="TreeGrafter"/>
</dbReference>
<protein>
    <submittedName>
        <fullName evidence="10">Uncharacterized protein</fullName>
    </submittedName>
</protein>
<evidence type="ECO:0000313" key="10">
    <source>
        <dbReference type="EMBL" id="OSI17858.1"/>
    </source>
</evidence>
<comment type="caution">
    <text evidence="10">The sequence shown here is derived from an EMBL/GenBank/DDBJ whole genome shotgun (WGS) entry which is preliminary data.</text>
</comment>
<feature type="transmembrane region" description="Helical" evidence="7">
    <location>
        <begin position="81"/>
        <end position="102"/>
    </location>
</feature>
<evidence type="ECO:0000256" key="7">
    <source>
        <dbReference type="SAM" id="Phobius"/>
    </source>
</evidence>
<gene>
    <name evidence="10" type="ORF">BWD09_04550</name>
</gene>
<proteinExistence type="predicted"/>
<evidence type="ECO:0000256" key="5">
    <source>
        <dbReference type="ARBA" id="ARBA00022989"/>
    </source>
</evidence>
<keyword evidence="3" id="KW-1003">Cell membrane</keyword>
<feature type="transmembrane region" description="Helical" evidence="7">
    <location>
        <begin position="114"/>
        <end position="134"/>
    </location>
</feature>
<dbReference type="Gene3D" id="1.20.1510.10">
    <property type="entry name" value="Cation efflux protein transmembrane domain"/>
    <property type="match status" value="1"/>
</dbReference>
<dbReference type="PANTHER" id="PTHR43840:SF41">
    <property type="entry name" value="CATION-EFFLUX PUMP FIEF"/>
    <property type="match status" value="1"/>
</dbReference>
<dbReference type="InterPro" id="IPR050291">
    <property type="entry name" value="CDF_Transporter"/>
</dbReference>
<evidence type="ECO:0000259" key="8">
    <source>
        <dbReference type="Pfam" id="PF01545"/>
    </source>
</evidence>
<feature type="transmembrane region" description="Helical" evidence="7">
    <location>
        <begin position="12"/>
        <end position="33"/>
    </location>
</feature>
<dbReference type="Proteomes" id="UP000193118">
    <property type="component" value="Unassembled WGS sequence"/>
</dbReference>
<evidence type="ECO:0000256" key="3">
    <source>
        <dbReference type="ARBA" id="ARBA00022475"/>
    </source>
</evidence>
<sequence>MELSRERLLKLATYASTATALLLVGLKAAAWLLSGSVSILASFTDSLTDLAASALNLLAVRLALQPADENHPFGHGKAEGLSALAQSAFIGGSAVFLFLNAFGRLMKPEPLQHTGWGVAVMVVSVVMTLALVAFQRYVLKRTASQAIAADRLHYVTDLLSNSVVLAALLMASYGWHSADAWLALGLVAWILKSAFDIGKEAVNTLMDKALSREQTEAVREAALKVPQVRGVHDLKTRQSGAQVFVQLHIDVSAAASLEEAHETAKTVAANIRALFENAEVLVHTDPV</sequence>
<name>A0A1X3DD56_9NEIS</name>
<keyword evidence="4 7" id="KW-0812">Transmembrane</keyword>
<dbReference type="GO" id="GO:0015086">
    <property type="term" value="F:cadmium ion transmembrane transporter activity"/>
    <property type="evidence" value="ECO:0007669"/>
    <property type="project" value="TreeGrafter"/>
</dbReference>
<feature type="domain" description="Cation efflux protein transmembrane" evidence="8">
    <location>
        <begin position="15"/>
        <end position="206"/>
    </location>
</feature>